<dbReference type="Pfam" id="PF06252">
    <property type="entry name" value="GemA"/>
    <property type="match status" value="1"/>
</dbReference>
<organism evidence="1 2">
    <name type="scientific">Brucella intermedia LMG 3301</name>
    <dbReference type="NCBI Taxonomy" id="641118"/>
    <lineage>
        <taxon>Bacteria</taxon>
        <taxon>Pseudomonadati</taxon>
        <taxon>Pseudomonadota</taxon>
        <taxon>Alphaproteobacteria</taxon>
        <taxon>Hyphomicrobiales</taxon>
        <taxon>Brucellaceae</taxon>
        <taxon>Brucella/Ochrobactrum group</taxon>
        <taxon>Brucella</taxon>
    </lineage>
</organism>
<dbReference type="InterPro" id="IPR009363">
    <property type="entry name" value="Phage_Mu_Gp16"/>
</dbReference>
<name>C4WG50_9HYPH</name>
<evidence type="ECO:0000313" key="2">
    <source>
        <dbReference type="Proteomes" id="UP000004386"/>
    </source>
</evidence>
<dbReference type="EMBL" id="ACQA01000001">
    <property type="protein sequence ID" value="EEQ96357.1"/>
    <property type="molecule type" value="Genomic_DNA"/>
</dbReference>
<proteinExistence type="predicted"/>
<evidence type="ECO:0000313" key="1">
    <source>
        <dbReference type="EMBL" id="EEQ96357.1"/>
    </source>
</evidence>
<dbReference type="HOGENOM" id="CLU_107084_0_0_5"/>
<dbReference type="Proteomes" id="UP000004386">
    <property type="component" value="Unassembled WGS sequence"/>
</dbReference>
<gene>
    <name evidence="1" type="ORF">OINT_1001784</name>
</gene>
<reference evidence="1 2" key="1">
    <citation type="submission" date="2009-05" db="EMBL/GenBank/DDBJ databases">
        <authorList>
            <person name="Setubal J.C."/>
            <person name="Boyle S."/>
            <person name="Crasta O.R."/>
            <person name="Gillespie J.J."/>
            <person name="Kenyon R.W."/>
            <person name="Lu J."/>
            <person name="Mane S."/>
            <person name="Nagrani S."/>
            <person name="Shallom J.M."/>
            <person name="Shallom S."/>
            <person name="Shukla M."/>
            <person name="Snyder E.E."/>
            <person name="Sobral B.W."/>
            <person name="Wattam A.R."/>
            <person name="Will R."/>
            <person name="Williams K."/>
            <person name="Yoo H."/>
            <person name="Munk C."/>
            <person name="Tapia R."/>
            <person name="Green L."/>
            <person name="Rogers Y."/>
            <person name="Detter J.C."/>
            <person name="Bruce D."/>
            <person name="Brettin T.S."/>
            <person name="Tsolis R."/>
        </authorList>
    </citation>
    <scope>NUCLEOTIDE SEQUENCE [LARGE SCALE GENOMIC DNA]</scope>
    <source>
        <strain evidence="1 2">LMG 3301</strain>
    </source>
</reference>
<evidence type="ECO:0008006" key="3">
    <source>
        <dbReference type="Google" id="ProtNLM"/>
    </source>
</evidence>
<protein>
    <recommendedName>
        <fullName evidence="3">Mu-like prophage protein gp16</fullName>
    </recommendedName>
</protein>
<comment type="caution">
    <text evidence="1">The sequence shown here is derived from an EMBL/GenBank/DDBJ whole genome shotgun (WGS) entry which is preliminary data.</text>
</comment>
<sequence>MSATAMINIAKNQLGLDEDTYRGMLHRVTGKVSLREMSEAEKLKVIDDLKQKGFDPAVKSPSKGKRKRLEGKFAAKLQALWIAGYNLGVVTNGSDEALIAFVKRQTKLDHVRFLHDPADGYKAIESLKRWLNRAAGVKWAKDALVPDWANQPHGQIVLAQWQMLTKAGRTNGASMSETVWSICGYDGKPALNNLKPKEWQTAMNELGRRIRKADRP</sequence>
<dbReference type="RefSeq" id="WP_006467441.1">
    <property type="nucleotide sequence ID" value="NZ_ACQA01000001.1"/>
</dbReference>
<dbReference type="GeneID" id="57307753"/>
<accession>C4WG50</accession>
<dbReference type="AlphaFoldDB" id="C4WG50"/>